<protein>
    <submittedName>
        <fullName evidence="2">Wax ester/triacylglycerol synthase family O-acyltransferase</fullName>
    </submittedName>
</protein>
<keyword evidence="3" id="KW-1185">Reference proteome</keyword>
<dbReference type="RefSeq" id="WP_323447704.1">
    <property type="nucleotide sequence ID" value="NZ_BSBI01000005.1"/>
</dbReference>
<accession>A0ABQ5P0B2</accession>
<dbReference type="EMBL" id="BSBI01000005">
    <property type="protein sequence ID" value="GLF95661.1"/>
    <property type="molecule type" value="Genomic_DNA"/>
</dbReference>
<name>A0ABQ5P0B2_9ACTN</name>
<dbReference type="Proteomes" id="UP001291653">
    <property type="component" value="Unassembled WGS sequence"/>
</dbReference>
<dbReference type="InterPro" id="IPR023213">
    <property type="entry name" value="CAT-like_dom_sf"/>
</dbReference>
<dbReference type="Gene3D" id="3.30.559.10">
    <property type="entry name" value="Chloramphenicol acetyltransferase-like domain"/>
    <property type="match status" value="1"/>
</dbReference>
<feature type="region of interest" description="Disordered" evidence="1">
    <location>
        <begin position="1"/>
        <end position="24"/>
    </location>
</feature>
<dbReference type="SUPFAM" id="SSF52777">
    <property type="entry name" value="CoA-dependent acyltransferases"/>
    <property type="match status" value="1"/>
</dbReference>
<reference evidence="2 3" key="1">
    <citation type="submission" date="2022-10" db="EMBL/GenBank/DDBJ databases">
        <title>Draft genome sequence of Streptomyces sp. YSPA8.</title>
        <authorList>
            <person name="Moriuchi R."/>
            <person name="Dohra H."/>
            <person name="Yamamura H."/>
            <person name="Kodani S."/>
        </authorList>
    </citation>
    <scope>NUCLEOTIDE SEQUENCE [LARGE SCALE GENOMIC DNA]</scope>
    <source>
        <strain evidence="2 3">YSPA8</strain>
    </source>
</reference>
<evidence type="ECO:0000313" key="3">
    <source>
        <dbReference type="Proteomes" id="UP001291653"/>
    </source>
</evidence>
<gene>
    <name evidence="2" type="ORF">SYYSPA8_15210</name>
</gene>
<proteinExistence type="predicted"/>
<comment type="caution">
    <text evidence="2">The sequence shown here is derived from an EMBL/GenBank/DDBJ whole genome shotgun (WGS) entry which is preliminary data.</text>
</comment>
<evidence type="ECO:0000256" key="1">
    <source>
        <dbReference type="SAM" id="MobiDB-lite"/>
    </source>
</evidence>
<evidence type="ECO:0000313" key="2">
    <source>
        <dbReference type="EMBL" id="GLF95661.1"/>
    </source>
</evidence>
<sequence>MTTDTTRDQATPPVPGAAAPAGPPPAPNYVDLLFHRMHAVAPHPDSGFTIGVALHLQGPAPEPERIRDRVAALLPALPALTHLLRQRPPAWVPAAPDLERHITVRPLPTGPGPVAAALEELLREPLPTDAPPWRMVLLRPESSDSSDSTAGTDGTAESILVYLTHHGLQDGGSLISVLETLFGPPLRPSQLSVTARLPRLRRGDTRRGIPTLLDGGRAHRVWDAPGRPLSTGRRLLWAEVPLRRLREAARAGGCGANDIHLAALGHAVAGWAAERWPPADGVPLPVFVPVSLRTPEEAVLPGNRCVPVRVDLPGGPRTAALRLAGTVFATAPLRSVAHRAFLHRFVTALPTWLHLWLVRWGTGPGRASIGSSFLLMRHRLTVGDARTVRVVPLMFCPDATPMTVSLIAYAGIASVCFRIDRALPGAETLPDRWVRAVEELAAAGEPG</sequence>
<organism evidence="2 3">
    <name type="scientific">Streptomyces yaizuensis</name>
    <dbReference type="NCBI Taxonomy" id="2989713"/>
    <lineage>
        <taxon>Bacteria</taxon>
        <taxon>Bacillati</taxon>
        <taxon>Actinomycetota</taxon>
        <taxon>Actinomycetes</taxon>
        <taxon>Kitasatosporales</taxon>
        <taxon>Streptomycetaceae</taxon>
        <taxon>Streptomyces</taxon>
    </lineage>
</organism>